<keyword evidence="5 20" id="KW-0288">FMN</keyword>
<dbReference type="PROSITE" id="PS50103">
    <property type="entry name" value="ZF_C3H1"/>
    <property type="match status" value="2"/>
</dbReference>
<comment type="catalytic activity">
    <reaction evidence="18">
        <text>5,6-dihydrouridine(47) in tRNA + NADP(+) = uridine(47) in tRNA + NADPH + H(+)</text>
        <dbReference type="Rhea" id="RHEA:53360"/>
        <dbReference type="Rhea" id="RHEA-COMP:13539"/>
        <dbReference type="Rhea" id="RHEA-COMP:13540"/>
        <dbReference type="ChEBI" id="CHEBI:15378"/>
        <dbReference type="ChEBI" id="CHEBI:57783"/>
        <dbReference type="ChEBI" id="CHEBI:58349"/>
        <dbReference type="ChEBI" id="CHEBI:65315"/>
        <dbReference type="ChEBI" id="CHEBI:74443"/>
        <dbReference type="EC" id="1.3.1.89"/>
    </reaction>
    <physiologicalReaction direction="right-to-left" evidence="18">
        <dbReference type="Rhea" id="RHEA:53362"/>
    </physiologicalReaction>
</comment>
<feature type="compositionally biased region" description="Basic residues" evidence="21">
    <location>
        <begin position="80"/>
        <end position="94"/>
    </location>
</feature>
<evidence type="ECO:0000256" key="3">
    <source>
        <dbReference type="ARBA" id="ARBA00022143"/>
    </source>
</evidence>
<dbReference type="Pfam" id="PF25585">
    <property type="entry name" value="zf-CCCH_DUS3L"/>
    <property type="match status" value="1"/>
</dbReference>
<evidence type="ECO:0000256" key="9">
    <source>
        <dbReference type="ARBA" id="ARBA00022737"/>
    </source>
</evidence>
<dbReference type="InterPro" id="IPR013785">
    <property type="entry name" value="Aldolase_TIM"/>
</dbReference>
<keyword evidence="11 19" id="KW-0862">Zinc</keyword>
<dbReference type="EMBL" id="LN483142">
    <property type="protein sequence ID" value="CED83060.1"/>
    <property type="molecule type" value="Genomic_DNA"/>
</dbReference>
<accession>A0A0F7SRD3</accession>
<dbReference type="SMART" id="SM00356">
    <property type="entry name" value="ZnF_C3H1"/>
    <property type="match status" value="2"/>
</dbReference>
<reference evidence="23" key="1">
    <citation type="submission" date="2014-08" db="EMBL/GenBank/DDBJ databases">
        <authorList>
            <person name="Sharma Rahul"/>
            <person name="Thines Marco"/>
        </authorList>
    </citation>
    <scope>NUCLEOTIDE SEQUENCE</scope>
</reference>
<keyword evidence="4 20" id="KW-0285">Flavoprotein</keyword>
<evidence type="ECO:0000256" key="4">
    <source>
        <dbReference type="ARBA" id="ARBA00022630"/>
    </source>
</evidence>
<dbReference type="Gene3D" id="4.10.1000.10">
    <property type="entry name" value="Zinc finger, CCCH-type"/>
    <property type="match status" value="1"/>
</dbReference>
<dbReference type="PANTHER" id="PTHR45846:SF1">
    <property type="entry name" value="TRNA-DIHYDROURIDINE(47) SYNTHASE [NAD(P)(+)]-LIKE"/>
    <property type="match status" value="1"/>
</dbReference>
<keyword evidence="12 20" id="KW-0521">NADP</keyword>
<evidence type="ECO:0000256" key="21">
    <source>
        <dbReference type="SAM" id="MobiDB-lite"/>
    </source>
</evidence>
<evidence type="ECO:0000256" key="13">
    <source>
        <dbReference type="ARBA" id="ARBA00023002"/>
    </source>
</evidence>
<keyword evidence="7 20" id="KW-0819">tRNA processing</keyword>
<sequence length="704" mass="78354">MSNTVDASRAGIARIKPEFLLTRSSAPVEVPDDDAAENTGKQAGKRTLREDGTETLQSGEEGGERDSKMARGENNTRGGRGGKKKGGQNKNRKFKSMTDDIQICNNIAVDRECSFGESCRRSHNLPLYLASKPADLVFPEMSYVETSSPFLSIPDNATIYCPTFNELGFCPQGYKCRFLKAHITKPALSPTAEKTTETLNAETESLEEKFVGKLVFDEERKTQTEQEGGKWREKNWIRPDLQSQLRSNAYPFPISEAYLSTLEGDHKLPKPKKGKVNISIPAPAQSEEEAMNGNNEETATEQESRIEADKDLVDVPDRPQEKRRLDWTGKTYLAPLTTTGNLPFRRLCVSLGADITCSEMGLATSFLDGGKGEWALTRRHNSEKMFGLQVCGSKPVQLVPTAEVLAKECPDVDFVDVNLGCPIDLVFNKGAGSALFEKPTKLGQILVGMSKALGSIPLTVKMRTGIKDNKNTAHNMIPRFATEWGVSAMTLHGRSRQQRYSKLADWSYIKDCTETLRQSVADANLPPIPIFGNGDCYSAAQYYDSIEQTGVDGVMIARGALTKPWIFTEIKERREWDISSRERLEFIRQASLHAFISTWVLRQILTSHWGSDTTGINTTRRFLCESLSFTHRYIPLGLLEVPARMNDRPPPFQGRDELETLLGSTESKDWVKISEMFLGPCPPDFSFLAKHKSNSYGNAEEGNG</sequence>
<comment type="cofactor">
    <cofactor evidence="1 20">
        <name>FMN</name>
        <dbReference type="ChEBI" id="CHEBI:58210"/>
    </cofactor>
</comment>
<dbReference type="CDD" id="cd02801">
    <property type="entry name" value="DUS_like_FMN"/>
    <property type="match status" value="1"/>
</dbReference>
<dbReference type="FunFam" id="3.20.20.70:FF:000067">
    <property type="entry name" value="tRNA-dihydrouridine(47) synthase [NAD(P)(+)]"/>
    <property type="match status" value="1"/>
</dbReference>
<comment type="function">
    <text evidence="20">Catalyzes the synthesis of dihydrouridine, a modified base found in the D-loop of most tRNAs. Specifically modifies U47 in cytoplasmic tRNAs.</text>
</comment>
<comment type="similarity">
    <text evidence="20">Belongs to the dus family. Dus3 subfamily.</text>
</comment>
<dbReference type="GO" id="GO:0006397">
    <property type="term" value="P:mRNA processing"/>
    <property type="evidence" value="ECO:0007669"/>
    <property type="project" value="UniProtKB-KW"/>
</dbReference>
<evidence type="ECO:0000313" key="23">
    <source>
        <dbReference type="EMBL" id="CED83060.1"/>
    </source>
</evidence>
<comment type="catalytic activity">
    <reaction evidence="16">
        <text>a 5,6-dihydrouridine in mRNA + NAD(+) = a uridine in mRNA + NADH + H(+)</text>
        <dbReference type="Rhea" id="RHEA:69851"/>
        <dbReference type="Rhea" id="RHEA-COMP:14658"/>
        <dbReference type="Rhea" id="RHEA-COMP:17789"/>
        <dbReference type="ChEBI" id="CHEBI:15378"/>
        <dbReference type="ChEBI" id="CHEBI:57540"/>
        <dbReference type="ChEBI" id="CHEBI:57945"/>
        <dbReference type="ChEBI" id="CHEBI:65315"/>
        <dbReference type="ChEBI" id="CHEBI:74443"/>
    </reaction>
    <physiologicalReaction direction="right-to-left" evidence="16">
        <dbReference type="Rhea" id="RHEA:69853"/>
    </physiologicalReaction>
</comment>
<keyword evidence="9" id="KW-0677">Repeat</keyword>
<keyword evidence="13 20" id="KW-0560">Oxidoreductase</keyword>
<evidence type="ECO:0000256" key="2">
    <source>
        <dbReference type="ARBA" id="ARBA00012376"/>
    </source>
</evidence>
<dbReference type="GO" id="GO:0003723">
    <property type="term" value="F:RNA binding"/>
    <property type="evidence" value="ECO:0007669"/>
    <property type="project" value="TreeGrafter"/>
</dbReference>
<dbReference type="GO" id="GO:0008270">
    <property type="term" value="F:zinc ion binding"/>
    <property type="evidence" value="ECO:0007669"/>
    <property type="project" value="UniProtKB-KW"/>
</dbReference>
<evidence type="ECO:0000256" key="18">
    <source>
        <dbReference type="ARBA" id="ARBA00049513"/>
    </source>
</evidence>
<evidence type="ECO:0000256" key="5">
    <source>
        <dbReference type="ARBA" id="ARBA00022643"/>
    </source>
</evidence>
<evidence type="ECO:0000256" key="8">
    <source>
        <dbReference type="ARBA" id="ARBA00022723"/>
    </source>
</evidence>
<dbReference type="InterPro" id="IPR035587">
    <property type="entry name" value="DUS-like_FMN-bd"/>
</dbReference>
<evidence type="ECO:0000259" key="22">
    <source>
        <dbReference type="PROSITE" id="PS50103"/>
    </source>
</evidence>
<keyword evidence="14 20" id="KW-0520">NAD</keyword>
<feature type="domain" description="C3H1-type" evidence="22">
    <location>
        <begin position="98"/>
        <end position="126"/>
    </location>
</feature>
<keyword evidence="8 19" id="KW-0479">Metal-binding</keyword>
<evidence type="ECO:0000256" key="14">
    <source>
        <dbReference type="ARBA" id="ARBA00023027"/>
    </source>
</evidence>
<evidence type="ECO:0000256" key="16">
    <source>
        <dbReference type="ARBA" id="ARBA00048342"/>
    </source>
</evidence>
<dbReference type="EC" id="1.3.1.89" evidence="2 20"/>
<evidence type="ECO:0000256" key="1">
    <source>
        <dbReference type="ARBA" id="ARBA00001917"/>
    </source>
</evidence>
<feature type="compositionally biased region" description="Basic and acidic residues" evidence="21">
    <location>
        <begin position="302"/>
        <end position="318"/>
    </location>
</feature>
<evidence type="ECO:0000256" key="15">
    <source>
        <dbReference type="ARBA" id="ARBA00048266"/>
    </source>
</evidence>
<dbReference type="GO" id="GO:0102265">
    <property type="term" value="F:tRNA-dihydrouridine47 synthase activity"/>
    <property type="evidence" value="ECO:0007669"/>
    <property type="project" value="UniProtKB-EC"/>
</dbReference>
<protein>
    <recommendedName>
        <fullName evidence="3 20">tRNA-dihydrouridine(47) synthase [NAD(P)(+)]</fullName>
        <ecNumber evidence="2 20">1.3.1.89</ecNumber>
    </recommendedName>
    <alternativeName>
        <fullName evidence="20">tRNA-dihydrouridine synthase 3</fullName>
    </alternativeName>
</protein>
<comment type="catalytic activity">
    <reaction evidence="15">
        <text>5,6-dihydrouridine(47) in tRNA + NAD(+) = uridine(47) in tRNA + NADH + H(+)</text>
        <dbReference type="Rhea" id="RHEA:53364"/>
        <dbReference type="Rhea" id="RHEA-COMP:13539"/>
        <dbReference type="Rhea" id="RHEA-COMP:13540"/>
        <dbReference type="ChEBI" id="CHEBI:15378"/>
        <dbReference type="ChEBI" id="CHEBI:57540"/>
        <dbReference type="ChEBI" id="CHEBI:57945"/>
        <dbReference type="ChEBI" id="CHEBI:65315"/>
        <dbReference type="ChEBI" id="CHEBI:74443"/>
        <dbReference type="EC" id="1.3.1.89"/>
    </reaction>
    <physiologicalReaction direction="right-to-left" evidence="15">
        <dbReference type="Rhea" id="RHEA:53366"/>
    </physiologicalReaction>
</comment>
<dbReference type="PANTHER" id="PTHR45846">
    <property type="entry name" value="TRNA-DIHYDROURIDINE(47) SYNTHASE [NAD(P)(+)]-LIKE"/>
    <property type="match status" value="1"/>
</dbReference>
<dbReference type="GO" id="GO:0050660">
    <property type="term" value="F:flavin adenine dinucleotide binding"/>
    <property type="evidence" value="ECO:0007669"/>
    <property type="project" value="UniProtKB-UniRule"/>
</dbReference>
<feature type="region of interest" description="Disordered" evidence="21">
    <location>
        <begin position="265"/>
        <end position="318"/>
    </location>
</feature>
<evidence type="ECO:0000256" key="19">
    <source>
        <dbReference type="PROSITE-ProRule" id="PRU00723"/>
    </source>
</evidence>
<keyword evidence="6" id="KW-0507">mRNA processing</keyword>
<evidence type="ECO:0000256" key="17">
    <source>
        <dbReference type="ARBA" id="ARBA00049447"/>
    </source>
</evidence>
<feature type="region of interest" description="Disordered" evidence="21">
    <location>
        <begin position="1"/>
        <end position="94"/>
    </location>
</feature>
<proteinExistence type="inferred from homology"/>
<dbReference type="Pfam" id="PF01207">
    <property type="entry name" value="Dus"/>
    <property type="match status" value="1"/>
</dbReference>
<dbReference type="SUPFAM" id="SSF51395">
    <property type="entry name" value="FMN-linked oxidoreductases"/>
    <property type="match status" value="1"/>
</dbReference>
<dbReference type="AlphaFoldDB" id="A0A0F7SRD3"/>
<dbReference type="PROSITE" id="PS01136">
    <property type="entry name" value="UPF0034"/>
    <property type="match status" value="1"/>
</dbReference>
<organism evidence="23">
    <name type="scientific">Phaffia rhodozyma</name>
    <name type="common">Yeast</name>
    <name type="synonym">Xanthophyllomyces dendrorhous</name>
    <dbReference type="NCBI Taxonomy" id="264483"/>
    <lineage>
        <taxon>Eukaryota</taxon>
        <taxon>Fungi</taxon>
        <taxon>Dikarya</taxon>
        <taxon>Basidiomycota</taxon>
        <taxon>Agaricomycotina</taxon>
        <taxon>Tremellomycetes</taxon>
        <taxon>Cystofilobasidiales</taxon>
        <taxon>Mrakiaceae</taxon>
        <taxon>Phaffia</taxon>
    </lineage>
</organism>
<name>A0A0F7SRD3_PHARH</name>
<dbReference type="InterPro" id="IPR000571">
    <property type="entry name" value="Znf_CCCH"/>
</dbReference>
<dbReference type="InterPro" id="IPR018517">
    <property type="entry name" value="tRNA_hU_synthase_CS"/>
</dbReference>
<evidence type="ECO:0000256" key="12">
    <source>
        <dbReference type="ARBA" id="ARBA00022857"/>
    </source>
</evidence>
<feature type="compositionally biased region" description="Basic and acidic residues" evidence="21">
    <location>
        <begin position="62"/>
        <end position="71"/>
    </location>
</feature>
<evidence type="ECO:0000256" key="20">
    <source>
        <dbReference type="RuleBase" id="RU291113"/>
    </source>
</evidence>
<feature type="zinc finger region" description="C3H1-type" evidence="19">
    <location>
        <begin position="155"/>
        <end position="185"/>
    </location>
</feature>
<evidence type="ECO:0000256" key="6">
    <source>
        <dbReference type="ARBA" id="ARBA00022664"/>
    </source>
</evidence>
<evidence type="ECO:0000256" key="10">
    <source>
        <dbReference type="ARBA" id="ARBA00022771"/>
    </source>
</evidence>
<feature type="domain" description="C3H1-type" evidence="22">
    <location>
        <begin position="155"/>
        <end position="185"/>
    </location>
</feature>
<dbReference type="GO" id="GO:0106414">
    <property type="term" value="F:mRNA dihydrouridine synthase activity"/>
    <property type="evidence" value="ECO:0007669"/>
    <property type="project" value="RHEA"/>
</dbReference>
<evidence type="ECO:0000256" key="11">
    <source>
        <dbReference type="ARBA" id="ARBA00022833"/>
    </source>
</evidence>
<evidence type="ECO:0000256" key="7">
    <source>
        <dbReference type="ARBA" id="ARBA00022694"/>
    </source>
</evidence>
<comment type="catalytic activity">
    <reaction evidence="17">
        <text>a 5,6-dihydrouridine in mRNA + NADP(+) = a uridine in mRNA + NADPH + H(+)</text>
        <dbReference type="Rhea" id="RHEA:69855"/>
        <dbReference type="Rhea" id="RHEA-COMP:14658"/>
        <dbReference type="Rhea" id="RHEA-COMP:17789"/>
        <dbReference type="ChEBI" id="CHEBI:15378"/>
        <dbReference type="ChEBI" id="CHEBI:57783"/>
        <dbReference type="ChEBI" id="CHEBI:58349"/>
        <dbReference type="ChEBI" id="CHEBI:65315"/>
        <dbReference type="ChEBI" id="CHEBI:74443"/>
    </reaction>
    <physiologicalReaction direction="right-to-left" evidence="17">
        <dbReference type="Rhea" id="RHEA:69857"/>
    </physiologicalReaction>
</comment>
<dbReference type="Gene3D" id="3.20.20.70">
    <property type="entry name" value="Aldolase class I"/>
    <property type="match status" value="1"/>
</dbReference>
<feature type="zinc finger region" description="C3H1-type" evidence="19">
    <location>
        <begin position="98"/>
        <end position="126"/>
    </location>
</feature>
<keyword evidence="10 19" id="KW-0863">Zinc-finger</keyword>